<organism evidence="2 3">
    <name type="scientific">Methanobacterium bryantii</name>
    <dbReference type="NCBI Taxonomy" id="2161"/>
    <lineage>
        <taxon>Archaea</taxon>
        <taxon>Methanobacteriati</taxon>
        <taxon>Methanobacteriota</taxon>
        <taxon>Methanomada group</taxon>
        <taxon>Methanobacteria</taxon>
        <taxon>Methanobacteriales</taxon>
        <taxon>Methanobacteriaceae</taxon>
        <taxon>Methanobacterium</taxon>
    </lineage>
</organism>
<accession>A0A2A2H0W1</accession>
<evidence type="ECO:0000313" key="2">
    <source>
        <dbReference type="EMBL" id="PAV03022.1"/>
    </source>
</evidence>
<dbReference type="Proteomes" id="UP000217784">
    <property type="component" value="Unassembled WGS sequence"/>
</dbReference>
<feature type="transmembrane region" description="Helical" evidence="1">
    <location>
        <begin position="138"/>
        <end position="156"/>
    </location>
</feature>
<feature type="transmembrane region" description="Helical" evidence="1">
    <location>
        <begin position="237"/>
        <end position="259"/>
    </location>
</feature>
<gene>
    <name evidence="2" type="ORF">ASJ80_07040</name>
</gene>
<sequence length="283" mass="30989">MDKKVVYINSIFIAVLAGIATLSGLFWKGLYKHETISMTAQAMGQDLITLIIGIPVLMGSLYLIQKNSLKGNLIWMGTLFYFLYSYASMSFLASYNQLFLVYVALFSLSLYTFIYGLLSLNVKTIKESITHGKTSKIAGAFLIFSGAMVALMWIKMIVDSLLTGISPAALESYTTLVIQALDIGVVFPAMLIAGILIIKGKEWGYALVSILLIKASLMGTALLSMIFFMAQNGVSPAIGQVVIFAIITVTGILISVIFYSKITPPYKNRYTESNKNREAATDL</sequence>
<feature type="transmembrane region" description="Helical" evidence="1">
    <location>
        <begin position="7"/>
        <end position="27"/>
    </location>
</feature>
<keyword evidence="3" id="KW-1185">Reference proteome</keyword>
<feature type="transmembrane region" description="Helical" evidence="1">
    <location>
        <begin position="176"/>
        <end position="198"/>
    </location>
</feature>
<proteinExistence type="predicted"/>
<name>A0A2A2H0W1_METBR</name>
<keyword evidence="1" id="KW-0812">Transmembrane</keyword>
<dbReference type="OrthoDB" id="270404at2157"/>
<feature type="transmembrane region" description="Helical" evidence="1">
    <location>
        <begin position="47"/>
        <end position="64"/>
    </location>
</feature>
<dbReference type="AlphaFoldDB" id="A0A2A2H0W1"/>
<dbReference type="RefSeq" id="WP_069583925.1">
    <property type="nucleotide sequence ID" value="NZ_LMVM01000040.1"/>
</dbReference>
<feature type="transmembrane region" description="Helical" evidence="1">
    <location>
        <begin position="99"/>
        <end position="118"/>
    </location>
</feature>
<dbReference type="EMBL" id="LMVM01000040">
    <property type="protein sequence ID" value="PAV03022.1"/>
    <property type="molecule type" value="Genomic_DNA"/>
</dbReference>
<evidence type="ECO:0000313" key="3">
    <source>
        <dbReference type="Proteomes" id="UP000217784"/>
    </source>
</evidence>
<feature type="transmembrane region" description="Helical" evidence="1">
    <location>
        <begin position="205"/>
        <end position="231"/>
    </location>
</feature>
<reference evidence="2 3" key="1">
    <citation type="journal article" date="2017" name="BMC Genomics">
        <title>Genomic analysis of methanogenic archaea reveals a shift towards energy conservation.</title>
        <authorList>
            <person name="Gilmore S.P."/>
            <person name="Henske J.K."/>
            <person name="Sexton J.A."/>
            <person name="Solomon K.V."/>
            <person name="Seppala S."/>
            <person name="Yoo J.I."/>
            <person name="Huyett L.M."/>
            <person name="Pressman A."/>
            <person name="Cogan J.Z."/>
            <person name="Kivenson V."/>
            <person name="Peng X."/>
            <person name="Tan Y."/>
            <person name="Valentine D.L."/>
            <person name="O'Malley M.A."/>
        </authorList>
    </citation>
    <scope>NUCLEOTIDE SEQUENCE [LARGE SCALE GENOMIC DNA]</scope>
    <source>
        <strain evidence="2 3">M.o.H.</strain>
    </source>
</reference>
<evidence type="ECO:0000256" key="1">
    <source>
        <dbReference type="SAM" id="Phobius"/>
    </source>
</evidence>
<protein>
    <submittedName>
        <fullName evidence="2">Uncharacterized protein</fullName>
    </submittedName>
</protein>
<keyword evidence="1" id="KW-0472">Membrane</keyword>
<feature type="transmembrane region" description="Helical" evidence="1">
    <location>
        <begin position="73"/>
        <end position="93"/>
    </location>
</feature>
<comment type="caution">
    <text evidence="2">The sequence shown here is derived from an EMBL/GenBank/DDBJ whole genome shotgun (WGS) entry which is preliminary data.</text>
</comment>
<keyword evidence="1" id="KW-1133">Transmembrane helix</keyword>